<feature type="non-terminal residue" evidence="1">
    <location>
        <position position="1"/>
    </location>
</feature>
<evidence type="ECO:0000313" key="1">
    <source>
        <dbReference type="EMBL" id="CAL4256503.1"/>
    </source>
</evidence>
<dbReference type="EMBL" id="CAXKWB010190945">
    <property type="protein sequence ID" value="CAL4256503.1"/>
    <property type="molecule type" value="Genomic_DNA"/>
</dbReference>
<dbReference type="Proteomes" id="UP001497623">
    <property type="component" value="Unassembled WGS sequence"/>
</dbReference>
<sequence>GLMGKLHYLCCLILDIIGPRHKWPRGIPGLLWKKTTLKNKERFQLCCFTYVNGLDHNILLLWCNIRRLLSDSDTCEHINQLYDKFEYTSDYDNLYWSWNLAMGVDQYINGGRHYY</sequence>
<keyword evidence="2" id="KW-1185">Reference proteome</keyword>
<reference evidence="1 2" key="1">
    <citation type="submission" date="2024-05" db="EMBL/GenBank/DDBJ databases">
        <authorList>
            <person name="Wallberg A."/>
        </authorList>
    </citation>
    <scope>NUCLEOTIDE SEQUENCE [LARGE SCALE GENOMIC DNA]</scope>
</reference>
<protein>
    <submittedName>
        <fullName evidence="1">Uncharacterized protein</fullName>
    </submittedName>
</protein>
<dbReference type="AlphaFoldDB" id="A0AAV2SV08"/>
<evidence type="ECO:0000313" key="2">
    <source>
        <dbReference type="Proteomes" id="UP001497623"/>
    </source>
</evidence>
<proteinExistence type="predicted"/>
<comment type="caution">
    <text evidence="1">The sequence shown here is derived from an EMBL/GenBank/DDBJ whole genome shotgun (WGS) entry which is preliminary data.</text>
</comment>
<organism evidence="1 2">
    <name type="scientific">Meganyctiphanes norvegica</name>
    <name type="common">Northern krill</name>
    <name type="synonym">Thysanopoda norvegica</name>
    <dbReference type="NCBI Taxonomy" id="48144"/>
    <lineage>
        <taxon>Eukaryota</taxon>
        <taxon>Metazoa</taxon>
        <taxon>Ecdysozoa</taxon>
        <taxon>Arthropoda</taxon>
        <taxon>Crustacea</taxon>
        <taxon>Multicrustacea</taxon>
        <taxon>Malacostraca</taxon>
        <taxon>Eumalacostraca</taxon>
        <taxon>Eucarida</taxon>
        <taxon>Euphausiacea</taxon>
        <taxon>Euphausiidae</taxon>
        <taxon>Meganyctiphanes</taxon>
    </lineage>
</organism>
<accession>A0AAV2SV08</accession>
<name>A0AAV2SV08_MEGNR</name>
<gene>
    <name evidence="1" type="ORF">MNOR_LOCUS42050</name>
</gene>